<name>A0A5N5E272_RHOER</name>
<dbReference type="Pfam" id="PF14350">
    <property type="entry name" value="Beta_protein"/>
    <property type="match status" value="1"/>
</dbReference>
<reference evidence="1 2" key="1">
    <citation type="journal article" date="2017" name="Poromechanics V (2013)">
        <title>Genomic Characterization of the Arsenic-Tolerant Actinobacterium, &lt;i&gt;Rhodococcus erythropolis&lt;/i&gt; S43.</title>
        <authorList>
            <person name="Retamal-Morales G."/>
            <person name="Mehnert M."/>
            <person name="Schwabe R."/>
            <person name="Tischler D."/>
            <person name="Schloemann M."/>
            <person name="Levican G.J."/>
        </authorList>
    </citation>
    <scope>NUCLEOTIDE SEQUENCE [LARGE SCALE GENOMIC DNA]</scope>
    <source>
        <strain evidence="1 2">S43</strain>
    </source>
</reference>
<dbReference type="InterPro" id="IPR025683">
    <property type="entry name" value="Protein_beta"/>
</dbReference>
<evidence type="ECO:0000313" key="2">
    <source>
        <dbReference type="Proteomes" id="UP000325576"/>
    </source>
</evidence>
<protein>
    <recommendedName>
        <fullName evidence="3">Beta protein</fullName>
    </recommendedName>
</protein>
<dbReference type="Proteomes" id="UP000325576">
    <property type="component" value="Unassembled WGS sequence"/>
</dbReference>
<dbReference type="AlphaFoldDB" id="A0A5N5E272"/>
<dbReference type="EMBL" id="MRBO01000501">
    <property type="protein sequence ID" value="KAB2583810.1"/>
    <property type="molecule type" value="Genomic_DNA"/>
</dbReference>
<accession>A0A5N5E272</accession>
<comment type="caution">
    <text evidence="1">The sequence shown here is derived from an EMBL/GenBank/DDBJ whole genome shotgun (WGS) entry which is preliminary data.</text>
</comment>
<sequence length="369" mass="40478">MRKDTHYIPILKGRLGEYNALKRMKSDVASSYTPLLELIPTGESLSEQGDPDPAGIRLSIQKAIVRLDSYWPVSEDLIVDAHLIPEVPDLYPIAEIVRHFGLLGNQVIPAVRPSDSDESLGALASTLRTITQNSVCIRLSDEDLDDSDMPIEAGLLRVLSKLDVTPETVDLVLDFGPLRDEQAASFAARIARLIIGELPHQASWRSITLAGGGFPAALDTVAPRVLTDLPRWEVTMWTTVRDRMKDKGRLPSFGDYAIAYPVQPNGVGFAPAPQIRYTTAESWLVLKGKKTERRSSAQFFDICGIIAGYAGFTRELSWGDQEIASKAEWANVDPVPPSAKPGNAMMWRAIGTSHHISFVIDQLARPGGL</sequence>
<evidence type="ECO:0000313" key="1">
    <source>
        <dbReference type="EMBL" id="KAB2583810.1"/>
    </source>
</evidence>
<organism evidence="1 2">
    <name type="scientific">Rhodococcus erythropolis</name>
    <name type="common">Arthrobacter picolinophilus</name>
    <dbReference type="NCBI Taxonomy" id="1833"/>
    <lineage>
        <taxon>Bacteria</taxon>
        <taxon>Bacillati</taxon>
        <taxon>Actinomycetota</taxon>
        <taxon>Actinomycetes</taxon>
        <taxon>Mycobacteriales</taxon>
        <taxon>Nocardiaceae</taxon>
        <taxon>Rhodococcus</taxon>
        <taxon>Rhodococcus erythropolis group</taxon>
    </lineage>
</organism>
<evidence type="ECO:0008006" key="3">
    <source>
        <dbReference type="Google" id="ProtNLM"/>
    </source>
</evidence>
<proteinExistence type="predicted"/>
<gene>
    <name evidence="1" type="ORF">BS297_18720</name>
</gene>